<dbReference type="EMBL" id="HBHJ01000271">
    <property type="protein sequence ID" value="CAD9659894.1"/>
    <property type="molecule type" value="Transcribed_RNA"/>
</dbReference>
<sequence>MAPLVPVLVASICAGVQLIALAANAFMSVPPSKIFPVQTQYFGRLTFLTVQSNLLMTAYSASLLLLCFHPDPEVGALLLRLFPLHFALGAFLTAAYYLLDHFNEDNVKKRQLWEKDYPFVHLAAHLEHGLALPAVLYLCFQFPTGPGTLPPLPSDQDVLVFVGGYVAFYMAQTHLNKALTGLWVYPIFDDVTRKAGALGRCAFLVVLTTIVVLLGFGGRKLLEMRISGEIAS</sequence>
<evidence type="ECO:0000256" key="1">
    <source>
        <dbReference type="ARBA" id="ARBA00004127"/>
    </source>
</evidence>
<name>A0A7S2W0L7_9STRA</name>
<feature type="transmembrane region" description="Helical" evidence="5">
    <location>
        <begin position="78"/>
        <end position="99"/>
    </location>
</feature>
<feature type="transmembrane region" description="Helical" evidence="5">
    <location>
        <begin position="195"/>
        <end position="216"/>
    </location>
</feature>
<dbReference type="InterPro" id="IPR006838">
    <property type="entry name" value="ADTRP_AIG1"/>
</dbReference>
<comment type="subcellular location">
    <subcellularLocation>
        <location evidence="1">Endomembrane system</location>
        <topology evidence="1">Multi-pass membrane protein</topology>
    </subcellularLocation>
</comment>
<dbReference type="GO" id="GO:0016020">
    <property type="term" value="C:membrane"/>
    <property type="evidence" value="ECO:0007669"/>
    <property type="project" value="InterPro"/>
</dbReference>
<keyword evidence="4 5" id="KW-0472">Membrane</keyword>
<evidence type="ECO:0000313" key="6">
    <source>
        <dbReference type="EMBL" id="CAD9659894.1"/>
    </source>
</evidence>
<keyword evidence="2 5" id="KW-0812">Transmembrane</keyword>
<dbReference type="Pfam" id="PF04750">
    <property type="entry name" value="Far-17a_AIG1"/>
    <property type="match status" value="1"/>
</dbReference>
<feature type="transmembrane region" description="Helical" evidence="5">
    <location>
        <begin position="46"/>
        <end position="66"/>
    </location>
</feature>
<dbReference type="GO" id="GO:0012505">
    <property type="term" value="C:endomembrane system"/>
    <property type="evidence" value="ECO:0007669"/>
    <property type="project" value="UniProtKB-SubCell"/>
</dbReference>
<evidence type="ECO:0000256" key="3">
    <source>
        <dbReference type="ARBA" id="ARBA00022989"/>
    </source>
</evidence>
<dbReference type="AlphaFoldDB" id="A0A7S2W0L7"/>
<evidence type="ECO:0000256" key="4">
    <source>
        <dbReference type="ARBA" id="ARBA00023136"/>
    </source>
</evidence>
<gene>
    <name evidence="6" type="ORF">RMAR1173_LOCUS193</name>
</gene>
<proteinExistence type="predicted"/>
<evidence type="ECO:0000256" key="2">
    <source>
        <dbReference type="ARBA" id="ARBA00022692"/>
    </source>
</evidence>
<accession>A0A7S2W0L7</accession>
<keyword evidence="3 5" id="KW-1133">Transmembrane helix</keyword>
<organism evidence="6">
    <name type="scientific">Rhizochromulina marina</name>
    <dbReference type="NCBI Taxonomy" id="1034831"/>
    <lineage>
        <taxon>Eukaryota</taxon>
        <taxon>Sar</taxon>
        <taxon>Stramenopiles</taxon>
        <taxon>Ochrophyta</taxon>
        <taxon>Dictyochophyceae</taxon>
        <taxon>Rhizochromulinales</taxon>
        <taxon>Rhizochromulina</taxon>
    </lineage>
</organism>
<protein>
    <submittedName>
        <fullName evidence="6">Uncharacterized protein</fullName>
    </submittedName>
</protein>
<evidence type="ECO:0000256" key="5">
    <source>
        <dbReference type="SAM" id="Phobius"/>
    </source>
</evidence>
<reference evidence="6" key="1">
    <citation type="submission" date="2021-01" db="EMBL/GenBank/DDBJ databases">
        <authorList>
            <person name="Corre E."/>
            <person name="Pelletier E."/>
            <person name="Niang G."/>
            <person name="Scheremetjew M."/>
            <person name="Finn R."/>
            <person name="Kale V."/>
            <person name="Holt S."/>
            <person name="Cochrane G."/>
            <person name="Meng A."/>
            <person name="Brown T."/>
            <person name="Cohen L."/>
        </authorList>
    </citation>
    <scope>NUCLEOTIDE SEQUENCE</scope>
    <source>
        <strain evidence="6">CCMP1243</strain>
    </source>
</reference>